<evidence type="ECO:0000313" key="1">
    <source>
        <dbReference type="EMBL" id="TFB18524.1"/>
    </source>
</evidence>
<dbReference type="RefSeq" id="WP_134340729.1">
    <property type="nucleotide sequence ID" value="NZ_SOPW01000013.1"/>
</dbReference>
<sequence>MASCCSIDINNYFDSIIIGEDYFSLSMAFHSISFGMKTALVVKKDLDIAIMKFLERFDSYIERDTTMPKSLEDTKEDFHLSLFEDNKLTIKQNGISIEKKEIEGNIIIINEQYAVNFKNDYFEGGFFYKDKIIKIQPEFWLSYFSNDDEQKEIWDASEYFVKKLIVKN</sequence>
<organism evidence="1 2">
    <name type="scientific">Filobacillus milosensis</name>
    <dbReference type="NCBI Taxonomy" id="94137"/>
    <lineage>
        <taxon>Bacteria</taxon>
        <taxon>Bacillati</taxon>
        <taxon>Bacillota</taxon>
        <taxon>Bacilli</taxon>
        <taxon>Bacillales</taxon>
        <taxon>Bacillaceae</taxon>
        <taxon>Filobacillus</taxon>
    </lineage>
</organism>
<name>A0A4Y8IF45_9BACI</name>
<evidence type="ECO:0000313" key="2">
    <source>
        <dbReference type="Proteomes" id="UP000297975"/>
    </source>
</evidence>
<proteinExistence type="predicted"/>
<keyword evidence="2" id="KW-1185">Reference proteome</keyword>
<accession>A0A4Y8IF45</accession>
<comment type="caution">
    <text evidence="1">The sequence shown here is derived from an EMBL/GenBank/DDBJ whole genome shotgun (WGS) entry which is preliminary data.</text>
</comment>
<dbReference type="Proteomes" id="UP000297975">
    <property type="component" value="Unassembled WGS sequence"/>
</dbReference>
<reference evidence="1 2" key="1">
    <citation type="submission" date="2019-03" db="EMBL/GenBank/DDBJ databases">
        <authorList>
            <person name="He R.-H."/>
        </authorList>
    </citation>
    <scope>NUCLEOTIDE SEQUENCE [LARGE SCALE GENOMIC DNA]</scope>
    <source>
        <strain evidence="2">SH 714</strain>
    </source>
</reference>
<protein>
    <submittedName>
        <fullName evidence="1">Uncharacterized protein</fullName>
    </submittedName>
</protein>
<dbReference type="AlphaFoldDB" id="A0A4Y8IF45"/>
<dbReference type="EMBL" id="SOPW01000013">
    <property type="protein sequence ID" value="TFB18524.1"/>
    <property type="molecule type" value="Genomic_DNA"/>
</dbReference>
<gene>
    <name evidence="1" type="ORF">E3U55_12085</name>
</gene>